<evidence type="ECO:0000313" key="2">
    <source>
        <dbReference type="EMBL" id="GBP78924.1"/>
    </source>
</evidence>
<keyword evidence="3" id="KW-1185">Reference proteome</keyword>
<comment type="caution">
    <text evidence="2">The sequence shown here is derived from an EMBL/GenBank/DDBJ whole genome shotgun (WGS) entry which is preliminary data.</text>
</comment>
<dbReference type="AlphaFoldDB" id="A0A4C1YVT4"/>
<dbReference type="EMBL" id="BGZK01001392">
    <property type="protein sequence ID" value="GBP78924.1"/>
    <property type="molecule type" value="Genomic_DNA"/>
</dbReference>
<evidence type="ECO:0000256" key="1">
    <source>
        <dbReference type="SAM" id="Phobius"/>
    </source>
</evidence>
<keyword evidence="1" id="KW-1133">Transmembrane helix</keyword>
<sequence>MAPSERRRLFYKILLVGLSADDILAIVLHVANTCKKVSNKGIARMVKTLWDECSVPIGTVASGVVAGAPFRPDKPYVTVGLFKSYEMKLRTRYLYCIPVEEAVTALGHFHASVTFVGIVYCFRKIVHDAYYLPDFSANYRDRYLKYVKGMCLTLPVLGLCLTSAVALLVGVKKRRPGYVLTYFILGVLATLGLAVYWLVQVYYSYCQCSYPYYIFYEGGIEVLLALFAYALFLPTVYFQYCNIRLEKDGNDMIYNTSQESNKIKEKDVV</sequence>
<feature type="transmembrane region" description="Helical" evidence="1">
    <location>
        <begin position="178"/>
        <end position="199"/>
    </location>
</feature>
<gene>
    <name evidence="2" type="ORF">EVAR_55963_1</name>
</gene>
<feature type="transmembrane region" description="Helical" evidence="1">
    <location>
        <begin position="219"/>
        <end position="238"/>
    </location>
</feature>
<feature type="transmembrane region" description="Helical" evidence="1">
    <location>
        <begin position="9"/>
        <end position="31"/>
    </location>
</feature>
<protein>
    <submittedName>
        <fullName evidence="2">Uncharacterized protein</fullName>
    </submittedName>
</protein>
<organism evidence="2 3">
    <name type="scientific">Eumeta variegata</name>
    <name type="common">Bagworm moth</name>
    <name type="synonym">Eumeta japonica</name>
    <dbReference type="NCBI Taxonomy" id="151549"/>
    <lineage>
        <taxon>Eukaryota</taxon>
        <taxon>Metazoa</taxon>
        <taxon>Ecdysozoa</taxon>
        <taxon>Arthropoda</taxon>
        <taxon>Hexapoda</taxon>
        <taxon>Insecta</taxon>
        <taxon>Pterygota</taxon>
        <taxon>Neoptera</taxon>
        <taxon>Endopterygota</taxon>
        <taxon>Lepidoptera</taxon>
        <taxon>Glossata</taxon>
        <taxon>Ditrysia</taxon>
        <taxon>Tineoidea</taxon>
        <taxon>Psychidae</taxon>
        <taxon>Oiketicinae</taxon>
        <taxon>Eumeta</taxon>
    </lineage>
</organism>
<reference evidence="2 3" key="1">
    <citation type="journal article" date="2019" name="Commun. Biol.">
        <title>The bagworm genome reveals a unique fibroin gene that provides high tensile strength.</title>
        <authorList>
            <person name="Kono N."/>
            <person name="Nakamura H."/>
            <person name="Ohtoshi R."/>
            <person name="Tomita M."/>
            <person name="Numata K."/>
            <person name="Arakawa K."/>
        </authorList>
    </citation>
    <scope>NUCLEOTIDE SEQUENCE [LARGE SCALE GENOMIC DNA]</scope>
</reference>
<keyword evidence="1" id="KW-0812">Transmembrane</keyword>
<evidence type="ECO:0000313" key="3">
    <source>
        <dbReference type="Proteomes" id="UP000299102"/>
    </source>
</evidence>
<name>A0A4C1YVT4_EUMVA</name>
<accession>A0A4C1YVT4</accession>
<proteinExistence type="predicted"/>
<dbReference type="Proteomes" id="UP000299102">
    <property type="component" value="Unassembled WGS sequence"/>
</dbReference>
<keyword evidence="1" id="KW-0472">Membrane</keyword>
<feature type="transmembrane region" description="Helical" evidence="1">
    <location>
        <begin position="152"/>
        <end position="171"/>
    </location>
</feature>